<gene>
    <name evidence="4" type="ORF">IAC76_09355</name>
</gene>
<proteinExistence type="predicted"/>
<protein>
    <submittedName>
        <fullName evidence="4">LPS-assembly protein LptD</fullName>
    </submittedName>
</protein>
<dbReference type="Proteomes" id="UP000823632">
    <property type="component" value="Unassembled WGS sequence"/>
</dbReference>
<evidence type="ECO:0000256" key="1">
    <source>
        <dbReference type="SAM" id="Coils"/>
    </source>
</evidence>
<feature type="region of interest" description="Disordered" evidence="2">
    <location>
        <begin position="147"/>
        <end position="188"/>
    </location>
</feature>
<dbReference type="Gene3D" id="2.60.450.10">
    <property type="entry name" value="Lipopolysaccharide (LPS) transport protein A like domain"/>
    <property type="match status" value="1"/>
</dbReference>
<comment type="caution">
    <text evidence="4">The sequence shown here is derived from an EMBL/GenBank/DDBJ whole genome shotgun (WGS) entry which is preliminary data.</text>
</comment>
<keyword evidence="1" id="KW-0175">Coiled coil</keyword>
<reference evidence="4" key="2">
    <citation type="journal article" date="2021" name="PeerJ">
        <title>Extensive microbial diversity within the chicken gut microbiome revealed by metagenomics and culture.</title>
        <authorList>
            <person name="Gilroy R."/>
            <person name="Ravi A."/>
            <person name="Getino M."/>
            <person name="Pursley I."/>
            <person name="Horton D.L."/>
            <person name="Alikhan N.F."/>
            <person name="Baker D."/>
            <person name="Gharbi K."/>
            <person name="Hall N."/>
            <person name="Watson M."/>
            <person name="Adriaenssens E.M."/>
            <person name="Foster-Nyarko E."/>
            <person name="Jarju S."/>
            <person name="Secka A."/>
            <person name="Antonio M."/>
            <person name="Oren A."/>
            <person name="Chaudhuri R.R."/>
            <person name="La Ragione R."/>
            <person name="Hildebrand F."/>
            <person name="Pallen M.J."/>
        </authorList>
    </citation>
    <scope>NUCLEOTIDE SEQUENCE</scope>
    <source>
        <strain evidence="4">10192</strain>
    </source>
</reference>
<evidence type="ECO:0000313" key="5">
    <source>
        <dbReference type="Proteomes" id="UP000823632"/>
    </source>
</evidence>
<organism evidence="4 5">
    <name type="scientific">Candidatus Scatousia excrementipullorum</name>
    <dbReference type="NCBI Taxonomy" id="2840936"/>
    <lineage>
        <taxon>Bacteria</taxon>
        <taxon>Candidatus Scatousia</taxon>
    </lineage>
</organism>
<evidence type="ECO:0000313" key="4">
    <source>
        <dbReference type="EMBL" id="MBO8431579.1"/>
    </source>
</evidence>
<evidence type="ECO:0000256" key="2">
    <source>
        <dbReference type="SAM" id="MobiDB-lite"/>
    </source>
</evidence>
<feature type="coiled-coil region" evidence="1">
    <location>
        <begin position="88"/>
        <end position="125"/>
    </location>
</feature>
<dbReference type="EMBL" id="JADIND010000207">
    <property type="protein sequence ID" value="MBO8431579.1"/>
    <property type="molecule type" value="Genomic_DNA"/>
</dbReference>
<feature type="compositionally biased region" description="Basic and acidic residues" evidence="2">
    <location>
        <begin position="154"/>
        <end position="188"/>
    </location>
</feature>
<evidence type="ECO:0000256" key="3">
    <source>
        <dbReference type="SAM" id="SignalP"/>
    </source>
</evidence>
<sequence>MKKFIILSIISLIFTSQAFAETERDQQVIQELENMQNSLFSAPVSPLTEVDYSIKQEPDPRVGRIMPKKDVTPLFKKIRIKIQNHYRAKAYEEAKKELDEERKAAEQMQQSDEDLEEELHEMTMRQLKEIVNPESVETKKENKFLNFFKRKKNKPEETPDTEQNKDTKEVNTDNTVHENEQPAVEKSEETLELTGSVKKLSTPKDAQLDCDVLQYFEDREEIEATGNPVLYFPPQDVTLKADKLVYNTASDIIKAYGNVEVIKDGNSVYGDFIQINMNEETTLLTNMKAEKMDLIVHAKTVKGKDNEIQLEDGSLSADKSYILRFKTRIIGSDLRQMMIDEDEYSTLLDKEHSKVTVNAKDITVEAKKDHDIIRVKNAEVNYNKNHLFDISDIKFYTNKKQDYFEGNYPEFGSRSRIGMFLGPGFVFGVPTGGTVKVIPFLNYKDDIGIGGALKYKSATNTTEFMYGSAENIAVLRGRQQFDDKLFMQYGINSYMDDWFMGTRMAKYMAELIYQDGVRFKNFMGPKHDLTFKHRVGAGYAQDSDVNRFDEKNIQSSELGTTRFKYMAEIAQNVFNYENKDKLQKVRLDVVMQGSAAVYGTGDTQFIGRIGPRIHTQYKYWMQDIGYFQSAYQDNTPMPRFDTYRYGRSSVYLKEALRLNKYLAVAWSTTLNLSDDAPNGDMFQENAFMFAIGPDDFKVNIGYDVFRQTTYFGVNVALDMKGTNVNYDKLVIKNPDRLGKDDKSEVKELSFENTKAETKLIRKYAEVIDIEDPDREQL</sequence>
<reference evidence="4" key="1">
    <citation type="submission" date="2020-10" db="EMBL/GenBank/DDBJ databases">
        <authorList>
            <person name="Gilroy R."/>
        </authorList>
    </citation>
    <scope>NUCLEOTIDE SEQUENCE</scope>
    <source>
        <strain evidence="4">10192</strain>
    </source>
</reference>
<keyword evidence="3" id="KW-0732">Signal</keyword>
<feature type="signal peptide" evidence="3">
    <location>
        <begin position="1"/>
        <end position="20"/>
    </location>
</feature>
<accession>A0A9D9DUL8</accession>
<dbReference type="AlphaFoldDB" id="A0A9D9DUL8"/>
<feature type="chain" id="PRO_5038868995" evidence="3">
    <location>
        <begin position="21"/>
        <end position="777"/>
    </location>
</feature>
<name>A0A9D9DUL8_9BACT</name>